<dbReference type="Proteomes" id="UP001165289">
    <property type="component" value="Unassembled WGS sequence"/>
</dbReference>
<evidence type="ECO:0000259" key="11">
    <source>
        <dbReference type="Pfam" id="PF08264"/>
    </source>
</evidence>
<evidence type="ECO:0000313" key="14">
    <source>
        <dbReference type="Proteomes" id="UP001165289"/>
    </source>
</evidence>
<dbReference type="SUPFAM" id="SSF52374">
    <property type="entry name" value="Nucleotidylyl transferase"/>
    <property type="match status" value="1"/>
</dbReference>
<keyword evidence="5 9" id="KW-0067">ATP-binding</keyword>
<dbReference type="Gene3D" id="3.40.50.620">
    <property type="entry name" value="HUPs"/>
    <property type="match status" value="1"/>
</dbReference>
<dbReference type="Gene3D" id="3.90.740.10">
    <property type="entry name" value="Valyl/Leucyl/Isoleucyl-tRNA synthetase, editing domain"/>
    <property type="match status" value="1"/>
</dbReference>
<evidence type="ECO:0000256" key="9">
    <source>
        <dbReference type="RuleBase" id="RU363035"/>
    </source>
</evidence>
<accession>A0AAV7JEW5</accession>
<gene>
    <name evidence="13" type="ORF">LOD99_12289</name>
</gene>
<feature type="domain" description="Methionyl/Valyl/Leucyl/Isoleucyl-tRNA synthetase anticodon-binding" evidence="11">
    <location>
        <begin position="793"/>
        <end position="924"/>
    </location>
</feature>
<dbReference type="NCBIfam" id="TIGR00395">
    <property type="entry name" value="leuS_arch"/>
    <property type="match status" value="1"/>
</dbReference>
<evidence type="ECO:0000256" key="2">
    <source>
        <dbReference type="ARBA" id="ARBA00013164"/>
    </source>
</evidence>
<dbReference type="InterPro" id="IPR009080">
    <property type="entry name" value="tRNAsynth_Ia_anticodon-bd"/>
</dbReference>
<dbReference type="PROSITE" id="PS00178">
    <property type="entry name" value="AA_TRNA_LIGASE_I"/>
    <property type="match status" value="1"/>
</dbReference>
<dbReference type="SUPFAM" id="SSF47323">
    <property type="entry name" value="Anticodon-binding domain of a subclass of class I aminoacyl-tRNA synthetases"/>
    <property type="match status" value="1"/>
</dbReference>
<dbReference type="InterPro" id="IPR009008">
    <property type="entry name" value="Val/Leu/Ile-tRNA-synth_edit"/>
</dbReference>
<evidence type="ECO:0000256" key="6">
    <source>
        <dbReference type="ARBA" id="ARBA00022917"/>
    </source>
</evidence>
<dbReference type="Gene3D" id="1.10.730.10">
    <property type="entry name" value="Isoleucyl-tRNA Synthetase, Domain 1"/>
    <property type="match status" value="1"/>
</dbReference>
<dbReference type="GO" id="GO:0005524">
    <property type="term" value="F:ATP binding"/>
    <property type="evidence" value="ECO:0007669"/>
    <property type="project" value="UniProtKB-KW"/>
</dbReference>
<comment type="similarity">
    <text evidence="1 9">Belongs to the class-I aminoacyl-tRNA synthetase family.</text>
</comment>
<evidence type="ECO:0000259" key="12">
    <source>
        <dbReference type="Pfam" id="PF22947"/>
    </source>
</evidence>
<keyword evidence="14" id="KW-1185">Reference proteome</keyword>
<dbReference type="InterPro" id="IPR054509">
    <property type="entry name" value="LARS1_ULD"/>
</dbReference>
<dbReference type="GO" id="GO:0004823">
    <property type="term" value="F:leucine-tRNA ligase activity"/>
    <property type="evidence" value="ECO:0007669"/>
    <property type="project" value="UniProtKB-EC"/>
</dbReference>
<evidence type="ECO:0000256" key="1">
    <source>
        <dbReference type="ARBA" id="ARBA00005594"/>
    </source>
</evidence>
<dbReference type="InterPro" id="IPR004493">
    <property type="entry name" value="Leu-tRNA-synth_Ia_arc/euk"/>
</dbReference>
<organism evidence="13 14">
    <name type="scientific">Oopsacas minuta</name>
    <dbReference type="NCBI Taxonomy" id="111878"/>
    <lineage>
        <taxon>Eukaryota</taxon>
        <taxon>Metazoa</taxon>
        <taxon>Porifera</taxon>
        <taxon>Hexactinellida</taxon>
        <taxon>Hexasterophora</taxon>
        <taxon>Lyssacinosida</taxon>
        <taxon>Leucopsacidae</taxon>
        <taxon>Oopsacas</taxon>
    </lineage>
</organism>
<dbReference type="GO" id="GO:0002161">
    <property type="term" value="F:aminoacyl-tRNA deacylase activity"/>
    <property type="evidence" value="ECO:0007669"/>
    <property type="project" value="InterPro"/>
</dbReference>
<dbReference type="PANTHER" id="PTHR45794:SF1">
    <property type="entry name" value="LEUCINE--TRNA LIGASE, CYTOPLASMIC"/>
    <property type="match status" value="1"/>
</dbReference>
<evidence type="ECO:0000313" key="13">
    <source>
        <dbReference type="EMBL" id="KAI6647292.1"/>
    </source>
</evidence>
<keyword evidence="3 9" id="KW-0436">Ligase</keyword>
<sequence>MSFAKKDALRKLEQEIQDYWESEKIFEEDAPTDGRIGNVDEKYFATFPFPYMNGRLHLGHTFTVSKAEFSVGYERLRGKKCLYPFGFHCTGMPIKASSDKLKRELEQYGCPPQFPEQTEKIIIEQETVSAGEGPQFKKKSKVLAKEGGLNSQWEIMQSMGISDTDIPQFTESEHWLRYFPDFCKKDLQSIGLKVDWRRSFLTTDVNPYFDSFVRWQFHKLKENDRIQFGKRYTIYSPKDGQPCMDHDRSSGEGVGCQEYTLIKMRVKDPYPPSLSRISGKPVYLVAATLRPETMYGQTNCWIAPEISYLVFRTVKQGDEILISTKRAARNMCYQGFTHREGEIESLFEVKGIDLLGVGLSAPLTHHDVIYTLPMLTIKENKGTGVVTSVPSDAPDDFAALRDIKNKPDLRNKYGITEDMVIPYDPIPIINVPELGDLSAVTACDKFKVKSQNDKDKLELAKDMTYKLGFRDGVLKVGGYKSKKVSEVKKIIKDKLIAEKSAFAYQEPEKQVISRSGDECVVALCDQWYLNYAEPQWKAQVTTCFNQLNTYSQEASNNFTNSIDTLHEHACSRSYGLGTKLPWDEQYLIESLSDSTIYMAYYTVAHLLQGDVYGSTPGSLLIRPDELSDEMWDYIFHLDKPYPGGCRISKEKLDVMRREFSFWYPVDLRVSGKDLIPNHLTYYLFNHVSVWPDKQAHKSMWPRAVRANGHILLNNEKMSKHTGNFMTLLEGVERFSADGMRLALASAGDTLEDANFIIEMANAGLLKLHTHLEWMKEFLTYNETLRIGDYNFVDKIFIAKINSCLQIIEQQYEKMLYCEVTKYSLHELLTCRDKYKEQSQIYGGMHRDLVERFINIQTVVFSPICPHICERIWQMTGNKGSVLHARWPDLISFESGSSQHSWLSAGEYLADTVHKMRVKMKALTETKLKKNGIKTMPNFCEIFIAEKYPPWQIQIERGVWDMNKKSMPFVQRLKEKVMEEGSISCLESKINFNQMDILSLANEYICYALDLDKLWVKDVSTAPDKVQQECEPLNPFITFHYTSPSPILNIYFKNPQPCTGYFSEYICIVQDDPIEHVIARLRRRLNISRDLGITLIRYTDPITQSRNIPLPGTDYMNNPLYTILSQNTVFIIQPDQLLVRDNRSTQSAGRDLIYLIH</sequence>
<dbReference type="PANTHER" id="PTHR45794">
    <property type="entry name" value="LEUCYL-TRNA SYNTHETASE"/>
    <property type="match status" value="1"/>
</dbReference>
<feature type="domain" description="Aminoacyl-tRNA synthetase class Ia" evidence="10">
    <location>
        <begin position="16"/>
        <end position="100"/>
    </location>
</feature>
<comment type="caution">
    <text evidence="13">The sequence shown here is derived from an EMBL/GenBank/DDBJ whole genome shotgun (WGS) entry which is preliminary data.</text>
</comment>
<evidence type="ECO:0000256" key="3">
    <source>
        <dbReference type="ARBA" id="ARBA00022598"/>
    </source>
</evidence>
<keyword evidence="6 9" id="KW-0648">Protein biosynthesis</keyword>
<dbReference type="InterPro" id="IPR014729">
    <property type="entry name" value="Rossmann-like_a/b/a_fold"/>
</dbReference>
<dbReference type="AlphaFoldDB" id="A0AAV7JEW5"/>
<dbReference type="InterPro" id="IPR002300">
    <property type="entry name" value="aa-tRNA-synth_Ia"/>
</dbReference>
<dbReference type="Pfam" id="PF22947">
    <property type="entry name" value="ULD_3"/>
    <property type="match status" value="1"/>
</dbReference>
<evidence type="ECO:0000259" key="10">
    <source>
        <dbReference type="Pfam" id="PF00133"/>
    </source>
</evidence>
<evidence type="ECO:0000256" key="8">
    <source>
        <dbReference type="ARBA" id="ARBA00030520"/>
    </source>
</evidence>
<name>A0AAV7JEW5_9METZ</name>
<dbReference type="InterPro" id="IPR013155">
    <property type="entry name" value="M/V/L/I-tRNA-synth_anticd-bd"/>
</dbReference>
<feature type="domain" description="Aminoacyl-tRNA synthetase class Ia" evidence="10">
    <location>
        <begin position="172"/>
        <end position="754"/>
    </location>
</feature>
<dbReference type="EMBL" id="JAKMXF010000343">
    <property type="protein sequence ID" value="KAI6647292.1"/>
    <property type="molecule type" value="Genomic_DNA"/>
</dbReference>
<dbReference type="InterPro" id="IPR001412">
    <property type="entry name" value="aa-tRNA-synth_I_CS"/>
</dbReference>
<dbReference type="SUPFAM" id="SSF50677">
    <property type="entry name" value="ValRS/IleRS/LeuRS editing domain"/>
    <property type="match status" value="1"/>
</dbReference>
<proteinExistence type="inferred from homology"/>
<dbReference type="GO" id="GO:0006429">
    <property type="term" value="P:leucyl-tRNA aminoacylation"/>
    <property type="evidence" value="ECO:0007669"/>
    <property type="project" value="InterPro"/>
</dbReference>
<dbReference type="Pfam" id="PF08264">
    <property type="entry name" value="Anticodon_1"/>
    <property type="match status" value="1"/>
</dbReference>
<dbReference type="Pfam" id="PF00133">
    <property type="entry name" value="tRNA-synt_1"/>
    <property type="match status" value="2"/>
</dbReference>
<protein>
    <recommendedName>
        <fullName evidence="2">leucine--tRNA ligase</fullName>
        <ecNumber evidence="2">6.1.1.4</ecNumber>
    </recommendedName>
    <alternativeName>
        <fullName evidence="8">Leucyl-tRNA synthetase</fullName>
    </alternativeName>
</protein>
<evidence type="ECO:0000256" key="7">
    <source>
        <dbReference type="ARBA" id="ARBA00023146"/>
    </source>
</evidence>
<dbReference type="EC" id="6.1.1.4" evidence="2"/>
<keyword evidence="4 9" id="KW-0547">Nucleotide-binding</keyword>
<keyword evidence="7 9" id="KW-0030">Aminoacyl-tRNA synthetase</keyword>
<feature type="domain" description="Leucine--tRNA ligase ubiquitin-like" evidence="12">
    <location>
        <begin position="1045"/>
        <end position="1155"/>
    </location>
</feature>
<reference evidence="13 14" key="1">
    <citation type="journal article" date="2023" name="BMC Biol.">
        <title>The compact genome of the sponge Oopsacas minuta (Hexactinellida) is lacking key metazoan core genes.</title>
        <authorList>
            <person name="Santini S."/>
            <person name="Schenkelaars Q."/>
            <person name="Jourda C."/>
            <person name="Duchesne M."/>
            <person name="Belahbib H."/>
            <person name="Rocher C."/>
            <person name="Selva M."/>
            <person name="Riesgo A."/>
            <person name="Vervoort M."/>
            <person name="Leys S.P."/>
            <person name="Kodjabachian L."/>
            <person name="Le Bivic A."/>
            <person name="Borchiellini C."/>
            <person name="Claverie J.M."/>
            <person name="Renard E."/>
        </authorList>
    </citation>
    <scope>NUCLEOTIDE SEQUENCE [LARGE SCALE GENOMIC DNA]</scope>
    <source>
        <strain evidence="13">SPO-2</strain>
    </source>
</reference>
<dbReference type="FunFam" id="3.90.740.10:FF:000001">
    <property type="entry name" value="Leucine--tRNA ligase, cytoplasmic"/>
    <property type="match status" value="1"/>
</dbReference>
<evidence type="ECO:0000256" key="5">
    <source>
        <dbReference type="ARBA" id="ARBA00022840"/>
    </source>
</evidence>
<evidence type="ECO:0000256" key="4">
    <source>
        <dbReference type="ARBA" id="ARBA00022741"/>
    </source>
</evidence>